<dbReference type="AlphaFoldDB" id="A0A9P1H2A7"/>
<reference evidence="3" key="1">
    <citation type="submission" date="2022-11" db="EMBL/GenBank/DDBJ databases">
        <authorList>
            <person name="Scott C."/>
            <person name="Bruce N."/>
        </authorList>
    </citation>
    <scope>NUCLEOTIDE SEQUENCE</scope>
</reference>
<dbReference type="PANTHER" id="PTHR13182">
    <property type="entry name" value="ZINC FINGER PROTEIN 622"/>
    <property type="match status" value="1"/>
</dbReference>
<dbReference type="GO" id="GO:0030687">
    <property type="term" value="C:preribosome, large subunit precursor"/>
    <property type="evidence" value="ECO:0007669"/>
    <property type="project" value="TreeGrafter"/>
</dbReference>
<feature type="compositionally biased region" description="Acidic residues" evidence="1">
    <location>
        <begin position="70"/>
        <end position="84"/>
    </location>
</feature>
<name>A0A9P1H2A7_9PEZI</name>
<dbReference type="SMART" id="SM00355">
    <property type="entry name" value="ZnF_C2H2"/>
    <property type="match status" value="2"/>
</dbReference>
<evidence type="ECO:0000259" key="2">
    <source>
        <dbReference type="PROSITE" id="PS00028"/>
    </source>
</evidence>
<dbReference type="InterPro" id="IPR040025">
    <property type="entry name" value="Znf622/Rei1/Reh1"/>
</dbReference>
<comment type="caution">
    <text evidence="3">The sequence shown here is derived from an EMBL/GenBank/DDBJ whole genome shotgun (WGS) entry which is preliminary data.</text>
</comment>
<feature type="compositionally biased region" description="Polar residues" evidence="1">
    <location>
        <begin position="1"/>
        <end position="17"/>
    </location>
</feature>
<dbReference type="InterPro" id="IPR041661">
    <property type="entry name" value="ZN622/Rei1/Reh1_Znf-C2H2"/>
</dbReference>
<evidence type="ECO:0000313" key="3">
    <source>
        <dbReference type="EMBL" id="CAI4214678.1"/>
    </source>
</evidence>
<evidence type="ECO:0000256" key="1">
    <source>
        <dbReference type="SAM" id="MobiDB-lite"/>
    </source>
</evidence>
<dbReference type="InterPro" id="IPR036236">
    <property type="entry name" value="Znf_C2H2_sf"/>
</dbReference>
<feature type="region of interest" description="Disordered" evidence="1">
    <location>
        <begin position="1"/>
        <end position="21"/>
    </location>
</feature>
<dbReference type="GO" id="GO:0042273">
    <property type="term" value="P:ribosomal large subunit biogenesis"/>
    <property type="evidence" value="ECO:0007669"/>
    <property type="project" value="TreeGrafter"/>
</dbReference>
<proteinExistence type="predicted"/>
<dbReference type="SUPFAM" id="SSF57667">
    <property type="entry name" value="beta-beta-alpha zinc fingers"/>
    <property type="match status" value="1"/>
</dbReference>
<evidence type="ECO:0000313" key="4">
    <source>
        <dbReference type="Proteomes" id="UP000838763"/>
    </source>
</evidence>
<dbReference type="Proteomes" id="UP000838763">
    <property type="component" value="Unassembled WGS sequence"/>
</dbReference>
<feature type="region of interest" description="Disordered" evidence="1">
    <location>
        <begin position="65"/>
        <end position="108"/>
    </location>
</feature>
<dbReference type="Pfam" id="PF12756">
    <property type="entry name" value="zf-C2H2_2"/>
    <property type="match status" value="1"/>
</dbReference>
<gene>
    <name evidence="3" type="ORF">PPNO1_LOCUS4405</name>
</gene>
<accession>A0A9P1H2A7</accession>
<sequence length="169" mass="18075">MATANPDSATTSSSDLRSTSHRCGACDIEFPNLQEMRAHAKSELHVQTIRRRVAELDPIAHQIEKGYADLDFDTDTDTDTDAPSESDASVHSDSDPDQPPPTPTPTSVLQTFHPATCLFCRAALPDLAANLTHMAKAHGFAIPARNTSAWTRKPCSPTCASSSRATASA</sequence>
<protein>
    <recommendedName>
        <fullName evidence="2">C2H2-type domain-containing protein</fullName>
    </recommendedName>
</protein>
<dbReference type="PANTHER" id="PTHR13182:SF8">
    <property type="entry name" value="CYTOPLASMIC 60S SUBUNIT BIOGENESIS FACTOR ZNF622"/>
    <property type="match status" value="1"/>
</dbReference>
<dbReference type="OrthoDB" id="19329at2759"/>
<dbReference type="PROSITE" id="PS00028">
    <property type="entry name" value="ZINC_FINGER_C2H2_1"/>
    <property type="match status" value="1"/>
</dbReference>
<dbReference type="InterPro" id="IPR013087">
    <property type="entry name" value="Znf_C2H2_type"/>
</dbReference>
<organism evidence="3 4">
    <name type="scientific">Parascedosporium putredinis</name>
    <dbReference type="NCBI Taxonomy" id="1442378"/>
    <lineage>
        <taxon>Eukaryota</taxon>
        <taxon>Fungi</taxon>
        <taxon>Dikarya</taxon>
        <taxon>Ascomycota</taxon>
        <taxon>Pezizomycotina</taxon>
        <taxon>Sordariomycetes</taxon>
        <taxon>Hypocreomycetidae</taxon>
        <taxon>Microascales</taxon>
        <taxon>Microascaceae</taxon>
        <taxon>Parascedosporium</taxon>
    </lineage>
</organism>
<keyword evidence="4" id="KW-1185">Reference proteome</keyword>
<dbReference type="EMBL" id="CALLCH030000012">
    <property type="protein sequence ID" value="CAI4214678.1"/>
    <property type="molecule type" value="Genomic_DNA"/>
</dbReference>
<feature type="domain" description="C2H2-type" evidence="2">
    <location>
        <begin position="23"/>
        <end position="45"/>
    </location>
</feature>